<reference evidence="1 2" key="1">
    <citation type="journal article" date="2014" name="Genome Announc.">
        <title>Draft Genome Sequence of the Haloacid-Degrading Burkholderia caribensis Strain MBA4.</title>
        <authorList>
            <person name="Pan Y."/>
            <person name="Kong K.F."/>
            <person name="Tsang J.S."/>
        </authorList>
    </citation>
    <scope>NUCLEOTIDE SEQUENCE [LARGE SCALE GENOMIC DNA]</scope>
    <source>
        <strain evidence="1 2">MBA4</strain>
        <plasmid evidence="2">Plasmid</plasmid>
    </source>
</reference>
<dbReference type="GeneID" id="69973022"/>
<dbReference type="AlphaFoldDB" id="A0A0P0RKV8"/>
<gene>
    <name evidence="1" type="ORF">K788_0005061</name>
</gene>
<protein>
    <submittedName>
        <fullName evidence="1">Uncharacterized protein</fullName>
    </submittedName>
</protein>
<geneLocation type="plasmid" evidence="2"/>
<organism evidence="1 2">
    <name type="scientific">Paraburkholderia caribensis MBA4</name>
    <dbReference type="NCBI Taxonomy" id="1323664"/>
    <lineage>
        <taxon>Bacteria</taxon>
        <taxon>Pseudomonadati</taxon>
        <taxon>Pseudomonadota</taxon>
        <taxon>Betaproteobacteria</taxon>
        <taxon>Burkholderiales</taxon>
        <taxon>Burkholderiaceae</taxon>
        <taxon>Paraburkholderia</taxon>
    </lineage>
</organism>
<proteinExistence type="predicted"/>
<dbReference type="Proteomes" id="UP000019146">
    <property type="component" value="Plasmid unnamed"/>
</dbReference>
<dbReference type="RefSeq" id="WP_035995860.1">
    <property type="nucleotide sequence ID" value="NZ_CP012748.1"/>
</dbReference>
<accession>A0A0P0RKV8</accession>
<evidence type="ECO:0000313" key="2">
    <source>
        <dbReference type="Proteomes" id="UP000019146"/>
    </source>
</evidence>
<dbReference type="KEGG" id="bcai:K788_0005061"/>
<dbReference type="EMBL" id="CP012748">
    <property type="protein sequence ID" value="ALL69454.1"/>
    <property type="molecule type" value="Genomic_DNA"/>
</dbReference>
<name>A0A0P0RKV8_9BURK</name>
<evidence type="ECO:0000313" key="1">
    <source>
        <dbReference type="EMBL" id="ALL69454.1"/>
    </source>
</evidence>
<sequence length="82" mass="8969">MSLTSSQQDSFGSALHMLVSQQRDTLRTILALSDPTRQHDAASAHAALDEILHAAGRCHSTYRAMLVEIMATQQEGCVSRED</sequence>
<keyword evidence="1" id="KW-0614">Plasmid</keyword>